<comment type="caution">
    <text evidence="1">The sequence shown here is derived from an EMBL/GenBank/DDBJ whole genome shotgun (WGS) entry which is preliminary data.</text>
</comment>
<dbReference type="Proteomes" id="UP000198263">
    <property type="component" value="Unassembled WGS sequence"/>
</dbReference>
<gene>
    <name evidence="1" type="ORF">AWB72_03348</name>
</gene>
<accession>A0A658QZ56</accession>
<dbReference type="AlphaFoldDB" id="A0A658QZ56"/>
<dbReference type="EMBL" id="FCNV02000006">
    <property type="protein sequence ID" value="SAL34829.1"/>
    <property type="molecule type" value="Genomic_DNA"/>
</dbReference>
<evidence type="ECO:0000313" key="1">
    <source>
        <dbReference type="EMBL" id="SAL34829.1"/>
    </source>
</evidence>
<proteinExistence type="predicted"/>
<name>A0A658QZ56_9BURK</name>
<protein>
    <submittedName>
        <fullName evidence="1">Uncharacterized protein</fullName>
    </submittedName>
</protein>
<keyword evidence="2" id="KW-1185">Reference proteome</keyword>
<evidence type="ECO:0000313" key="2">
    <source>
        <dbReference type="Proteomes" id="UP000198263"/>
    </source>
</evidence>
<sequence length="318" mass="36276">MAARMWVARTMDGQEVSAETIGSLQEPPPLRCVNCSAPVSYVPQHARESRGKACTVKAYFRLFPKVAHNTRCMFNVEEQLKIIARRSFGLLQAIERGQYRFRLLAIADIRDVDKLSKRPKISRKADMAGDGSAFFSSDSRRFLSAYINAAKRVIELRSLCASNSGLRDRLEFVFDGMSVNWEDFYYEEARFLAAYRWLGKTATSFPVTLVGTVANIETIERHGRSLYVLHMKSSAVHSYSRDPMVGELAHATAWTNQAEWLHSLKRNDTVLIFGHWRHATTNTVTTFARNGDSKFRKYLERQLSIWLHVKSQISRVAA</sequence>
<organism evidence="1 2">
    <name type="scientific">Caballeronia concitans</name>
    <dbReference type="NCBI Taxonomy" id="1777133"/>
    <lineage>
        <taxon>Bacteria</taxon>
        <taxon>Pseudomonadati</taxon>
        <taxon>Pseudomonadota</taxon>
        <taxon>Betaproteobacteria</taxon>
        <taxon>Burkholderiales</taxon>
        <taxon>Burkholderiaceae</taxon>
        <taxon>Caballeronia</taxon>
    </lineage>
</organism>
<reference evidence="1 2" key="1">
    <citation type="submission" date="2016-01" db="EMBL/GenBank/DDBJ databases">
        <authorList>
            <person name="Peeters C."/>
        </authorList>
    </citation>
    <scope>NUCLEOTIDE SEQUENCE [LARGE SCALE GENOMIC DNA]</scope>
    <source>
        <strain evidence="1">LMG 29315</strain>
    </source>
</reference>